<proteinExistence type="predicted"/>
<gene>
    <name evidence="5" type="ORF">DI09_106p60</name>
</gene>
<dbReference type="PRINTS" id="PR00326">
    <property type="entry name" value="GTP1OBG"/>
</dbReference>
<dbReference type="InterPro" id="IPR036726">
    <property type="entry name" value="GTP1_OBG_dom_sf"/>
</dbReference>
<accession>A0A098VW62</accession>
<evidence type="ECO:0000256" key="1">
    <source>
        <dbReference type="ARBA" id="ARBA00022741"/>
    </source>
</evidence>
<dbReference type="GeneID" id="25257934"/>
<feature type="domain" description="OBG-type G" evidence="3">
    <location>
        <begin position="337"/>
        <end position="511"/>
    </location>
</feature>
<keyword evidence="2" id="KW-0342">GTP-binding</keyword>
<evidence type="ECO:0000256" key="2">
    <source>
        <dbReference type="ARBA" id="ARBA00023134"/>
    </source>
</evidence>
<dbReference type="EMBL" id="JMKJ01000007">
    <property type="protein sequence ID" value="KGG53182.1"/>
    <property type="molecule type" value="Genomic_DNA"/>
</dbReference>
<dbReference type="CDD" id="cd01898">
    <property type="entry name" value="Obg"/>
    <property type="match status" value="1"/>
</dbReference>
<dbReference type="PROSITE" id="PS51710">
    <property type="entry name" value="G_OBG"/>
    <property type="match status" value="1"/>
</dbReference>
<dbReference type="RefSeq" id="XP_013239618.1">
    <property type="nucleotide sequence ID" value="XM_013384164.1"/>
</dbReference>
<dbReference type="Pfam" id="PF01018">
    <property type="entry name" value="GTP1_OBG"/>
    <property type="match status" value="1"/>
</dbReference>
<name>A0A098VW62_9MICR</name>
<protein>
    <submittedName>
        <fullName evidence="5">Uncharacterized protein</fullName>
    </submittedName>
</protein>
<dbReference type="PANTHER" id="PTHR11702">
    <property type="entry name" value="DEVELOPMENTALLY REGULATED GTP-BINDING PROTEIN-RELATED"/>
    <property type="match status" value="1"/>
</dbReference>
<dbReference type="Proteomes" id="UP000029725">
    <property type="component" value="Unassembled WGS sequence"/>
</dbReference>
<organism evidence="5 6">
    <name type="scientific">Mitosporidium daphniae</name>
    <dbReference type="NCBI Taxonomy" id="1485682"/>
    <lineage>
        <taxon>Eukaryota</taxon>
        <taxon>Fungi</taxon>
        <taxon>Fungi incertae sedis</taxon>
        <taxon>Microsporidia</taxon>
        <taxon>Mitosporidium</taxon>
    </lineage>
</organism>
<dbReference type="GO" id="GO:0005739">
    <property type="term" value="C:mitochondrion"/>
    <property type="evidence" value="ECO:0007669"/>
    <property type="project" value="TreeGrafter"/>
</dbReference>
<evidence type="ECO:0000259" key="4">
    <source>
        <dbReference type="PROSITE" id="PS51883"/>
    </source>
</evidence>
<dbReference type="Gene3D" id="2.70.210.12">
    <property type="entry name" value="GTP1/OBG domain"/>
    <property type="match status" value="1"/>
</dbReference>
<evidence type="ECO:0000313" key="5">
    <source>
        <dbReference type="EMBL" id="KGG53182.1"/>
    </source>
</evidence>
<dbReference type="VEuPathDB" id="MicrosporidiaDB:DI09_106p60"/>
<dbReference type="AlphaFoldDB" id="A0A098VW62"/>
<dbReference type="InterPro" id="IPR027417">
    <property type="entry name" value="P-loop_NTPase"/>
</dbReference>
<dbReference type="SUPFAM" id="SSF82051">
    <property type="entry name" value="Obg GTP-binding protein N-terminal domain"/>
    <property type="match status" value="1"/>
</dbReference>
<dbReference type="OrthoDB" id="347018at2759"/>
<dbReference type="InterPro" id="IPR045086">
    <property type="entry name" value="OBG_GTPase"/>
</dbReference>
<dbReference type="InterPro" id="IPR031167">
    <property type="entry name" value="G_OBG"/>
</dbReference>
<dbReference type="GO" id="GO:0005525">
    <property type="term" value="F:GTP binding"/>
    <property type="evidence" value="ECO:0007669"/>
    <property type="project" value="UniProtKB-KW"/>
</dbReference>
<evidence type="ECO:0000313" key="6">
    <source>
        <dbReference type="Proteomes" id="UP000029725"/>
    </source>
</evidence>
<dbReference type="SUPFAM" id="SSF52540">
    <property type="entry name" value="P-loop containing nucleoside triphosphate hydrolases"/>
    <property type="match status" value="1"/>
</dbReference>
<evidence type="ECO:0000259" key="3">
    <source>
        <dbReference type="PROSITE" id="PS51710"/>
    </source>
</evidence>
<dbReference type="GO" id="GO:0042254">
    <property type="term" value="P:ribosome biogenesis"/>
    <property type="evidence" value="ECO:0007669"/>
    <property type="project" value="UniProtKB-UniRule"/>
</dbReference>
<dbReference type="InterPro" id="IPR006169">
    <property type="entry name" value="GTP1_OBG_dom"/>
</dbReference>
<keyword evidence="1" id="KW-0547">Nucleotide-binding</keyword>
<dbReference type="PROSITE" id="PS51883">
    <property type="entry name" value="OBG"/>
    <property type="match status" value="1"/>
</dbReference>
<dbReference type="GO" id="GO:0003924">
    <property type="term" value="F:GTPase activity"/>
    <property type="evidence" value="ECO:0007669"/>
    <property type="project" value="InterPro"/>
</dbReference>
<feature type="domain" description="Obg" evidence="4">
    <location>
        <begin position="127"/>
        <end position="336"/>
    </location>
</feature>
<dbReference type="Gene3D" id="3.40.50.300">
    <property type="entry name" value="P-loop containing nucleotide triphosphate hydrolases"/>
    <property type="match status" value="1"/>
</dbReference>
<dbReference type="PANTHER" id="PTHR11702:SF31">
    <property type="entry name" value="MITOCHONDRIAL RIBOSOME-ASSOCIATED GTPASE 2"/>
    <property type="match status" value="1"/>
</dbReference>
<reference evidence="5 6" key="1">
    <citation type="submission" date="2014-04" db="EMBL/GenBank/DDBJ databases">
        <title>A new species of microsporidia sheds light on the evolution of extreme parasitism.</title>
        <authorList>
            <person name="Haag K.L."/>
            <person name="James T.Y."/>
            <person name="Larsson R."/>
            <person name="Schaer T.M."/>
            <person name="Refardt D."/>
            <person name="Pombert J.-F."/>
            <person name="Ebert D."/>
        </authorList>
    </citation>
    <scope>NUCLEOTIDE SEQUENCE [LARGE SCALE GENOMIC DNA]</scope>
    <source>
        <strain evidence="5 6">UGP3</strain>
        <tissue evidence="5">Spores</tissue>
    </source>
</reference>
<dbReference type="HOGENOM" id="CLU_011747_2_3_1"/>
<dbReference type="InterPro" id="IPR006073">
    <property type="entry name" value="GTP-bd"/>
</dbReference>
<comment type="caution">
    <text evidence="5">The sequence shown here is derived from an EMBL/GenBank/DDBJ whole genome shotgun (WGS) entry which is preliminary data.</text>
</comment>
<keyword evidence="6" id="KW-1185">Reference proteome</keyword>
<dbReference type="Pfam" id="PF01926">
    <property type="entry name" value="MMR_HSR1"/>
    <property type="match status" value="1"/>
</dbReference>
<sequence>MFSSTPSSYKRKIYKKSIRATGSSDNPGKKISGGDVMSFDLCTVVKGHKYEYTHHAQAESKENLTNIPANERGRAIRPITEADIRQVAAAASALRKTKSIVPFISERSIRRTSLSERLLFYKMRKGSRFLDTIRIKCVGGTGGNGRLGFGHPGRSGFGKPNGGNGGPGGNVYLKTDPNISSYFRIARNVRAENGQNGGQNMCTGRAGKDIIIRVPVGTLISLLRFEDANRPQSLASQASADHALNTILSSSDINAVARDGISSLSKIMKKKSIEYEASRLSLIAQIDMERPKMLVKVASGGRGGLGNKDLGKFPPNETEAGYLGSSVFLQLDLKTIADVGLVGMPNAGKSSILASLTNARPRISPVPFTTLHPNLGVLQPANENYQDMPLKIADLPGLVEGAHLNIGLGHAFLKHVYRSKVIAYVVDICSKDPFQDFEVIRNELKSYDASLLDRPSIVVLNKTDLKTSTAVNLPIFMDKMALHPDVKVRQLQVVLFSAKDVIVGQSKDELKNSLLQVLCDKIGARQTLPQNNDLDLRLLK</sequence>